<comment type="caution">
    <text evidence="7">The sequence shown here is derived from an EMBL/GenBank/DDBJ whole genome shotgun (WGS) entry which is preliminary data.</text>
</comment>
<dbReference type="PANTHER" id="PTHR42723:SF1">
    <property type="entry name" value="CHLOROPHYLL SYNTHASE, CHLOROPLASTIC"/>
    <property type="match status" value="1"/>
</dbReference>
<evidence type="ECO:0000256" key="2">
    <source>
        <dbReference type="ARBA" id="ARBA00022475"/>
    </source>
</evidence>
<dbReference type="PANTHER" id="PTHR42723">
    <property type="entry name" value="CHLOROPHYLL SYNTHASE"/>
    <property type="match status" value="1"/>
</dbReference>
<evidence type="ECO:0000313" key="8">
    <source>
        <dbReference type="Proteomes" id="UP000431264"/>
    </source>
</evidence>
<dbReference type="Gene3D" id="1.20.120.1780">
    <property type="entry name" value="UbiA prenyltransferase"/>
    <property type="match status" value="1"/>
</dbReference>
<dbReference type="InterPro" id="IPR000537">
    <property type="entry name" value="UbiA_prenyltransferase"/>
</dbReference>
<sequence length="315" mass="35267">MKYLKLIRYQNLLLLALMQVLFRYTYLKAATYTNLSPTGNFLSLSHLQFALLVLSTVCIAAAGYVINNILDQDNDEITKPQDRIVGKSVSENLAYNIYVGLNLIGVGIGFYLSNAVGKKGLFTVFIFIAALLYVYSTFLKKIVVVSNIVVAFILSFSILILGIFDLFPATYEGNLVQMKNAFGVLFDYAVFAFIINFIREIVKDIEDTDGDYAAGIQTIPILLGKSRTAKLVSILIIVPILLLLYYINTNLLDYSYILLYALLFIVGPLLYCMIKLWSGKTKEEFKHISTVLKIVLLFGILSIAVITYFIQNGQG</sequence>
<evidence type="ECO:0000256" key="3">
    <source>
        <dbReference type="ARBA" id="ARBA00022692"/>
    </source>
</evidence>
<dbReference type="RefSeq" id="WP_140996526.1">
    <property type="nucleotide sequence ID" value="NZ_VDCZ01000002.1"/>
</dbReference>
<accession>A0A6I4IEU5</accession>
<name>A0A6I4IEU5_9FLAO</name>
<feature type="transmembrane region" description="Helical" evidence="6">
    <location>
        <begin position="231"/>
        <end position="248"/>
    </location>
</feature>
<gene>
    <name evidence="7" type="ORF">GOQ30_02970</name>
</gene>
<dbReference type="Pfam" id="PF01040">
    <property type="entry name" value="UbiA"/>
    <property type="match status" value="1"/>
</dbReference>
<dbReference type="Proteomes" id="UP000431264">
    <property type="component" value="Unassembled WGS sequence"/>
</dbReference>
<proteinExistence type="predicted"/>
<feature type="transmembrane region" description="Helical" evidence="6">
    <location>
        <begin position="181"/>
        <end position="198"/>
    </location>
</feature>
<keyword evidence="4 6" id="KW-1133">Transmembrane helix</keyword>
<dbReference type="OrthoDB" id="9811562at2"/>
<keyword evidence="5 6" id="KW-0472">Membrane</keyword>
<feature type="transmembrane region" description="Helical" evidence="6">
    <location>
        <begin position="119"/>
        <end position="136"/>
    </location>
</feature>
<evidence type="ECO:0000313" key="7">
    <source>
        <dbReference type="EMBL" id="MVO08125.1"/>
    </source>
</evidence>
<dbReference type="EMBL" id="WQLW01000002">
    <property type="protein sequence ID" value="MVO08125.1"/>
    <property type="molecule type" value="Genomic_DNA"/>
</dbReference>
<keyword evidence="8" id="KW-1185">Reference proteome</keyword>
<feature type="transmembrane region" description="Helical" evidence="6">
    <location>
        <begin position="93"/>
        <end position="113"/>
    </location>
</feature>
<dbReference type="GO" id="GO:0016020">
    <property type="term" value="C:membrane"/>
    <property type="evidence" value="ECO:0007669"/>
    <property type="project" value="UniProtKB-SubCell"/>
</dbReference>
<evidence type="ECO:0000256" key="4">
    <source>
        <dbReference type="ARBA" id="ARBA00022989"/>
    </source>
</evidence>
<keyword evidence="2" id="KW-1003">Cell membrane</keyword>
<organism evidence="7 8">
    <name type="scientific">Flavobacterium profundi</name>
    <dbReference type="NCBI Taxonomy" id="1774945"/>
    <lineage>
        <taxon>Bacteria</taxon>
        <taxon>Pseudomonadati</taxon>
        <taxon>Bacteroidota</taxon>
        <taxon>Flavobacteriia</taxon>
        <taxon>Flavobacteriales</taxon>
        <taxon>Flavobacteriaceae</taxon>
        <taxon>Flavobacterium</taxon>
    </lineage>
</organism>
<feature type="transmembrane region" description="Helical" evidence="6">
    <location>
        <begin position="148"/>
        <end position="169"/>
    </location>
</feature>
<protein>
    <submittedName>
        <fullName evidence="7">Prenyltransferase</fullName>
    </submittedName>
</protein>
<evidence type="ECO:0000256" key="6">
    <source>
        <dbReference type="SAM" id="Phobius"/>
    </source>
</evidence>
<feature type="transmembrane region" description="Helical" evidence="6">
    <location>
        <begin position="290"/>
        <end position="310"/>
    </location>
</feature>
<dbReference type="InterPro" id="IPR050475">
    <property type="entry name" value="Prenyltransferase_related"/>
</dbReference>
<reference evidence="8" key="1">
    <citation type="submission" date="2019-05" db="EMBL/GenBank/DDBJ databases">
        <title>Flavobacterium profundi sp. nov., isolated from a deep-sea seamount.</title>
        <authorList>
            <person name="Zhang D.-C."/>
        </authorList>
    </citation>
    <scope>NUCLEOTIDE SEQUENCE [LARGE SCALE GENOMIC DNA]</scope>
    <source>
        <strain evidence="8">TP390</strain>
    </source>
</reference>
<dbReference type="CDD" id="cd13961">
    <property type="entry name" value="PT_UbiA_DGGGPS"/>
    <property type="match status" value="1"/>
</dbReference>
<comment type="subcellular location">
    <subcellularLocation>
        <location evidence="1">Membrane</location>
        <topology evidence="1">Multi-pass membrane protein</topology>
    </subcellularLocation>
</comment>
<dbReference type="Gene3D" id="1.10.357.140">
    <property type="entry name" value="UbiA prenyltransferase"/>
    <property type="match status" value="1"/>
</dbReference>
<keyword evidence="3 6" id="KW-0812">Transmembrane</keyword>
<keyword evidence="7" id="KW-0808">Transferase</keyword>
<dbReference type="InterPro" id="IPR044878">
    <property type="entry name" value="UbiA_sf"/>
</dbReference>
<feature type="transmembrane region" description="Helical" evidence="6">
    <location>
        <begin position="45"/>
        <end position="66"/>
    </location>
</feature>
<dbReference type="GO" id="GO:0016765">
    <property type="term" value="F:transferase activity, transferring alkyl or aryl (other than methyl) groups"/>
    <property type="evidence" value="ECO:0007669"/>
    <property type="project" value="InterPro"/>
</dbReference>
<dbReference type="NCBIfam" id="NF009512">
    <property type="entry name" value="PRK12872.1-1"/>
    <property type="match status" value="1"/>
</dbReference>
<feature type="transmembrane region" description="Helical" evidence="6">
    <location>
        <begin position="254"/>
        <end position="278"/>
    </location>
</feature>
<dbReference type="AlphaFoldDB" id="A0A6I4IEU5"/>
<evidence type="ECO:0000256" key="1">
    <source>
        <dbReference type="ARBA" id="ARBA00004141"/>
    </source>
</evidence>
<evidence type="ECO:0000256" key="5">
    <source>
        <dbReference type="ARBA" id="ARBA00023136"/>
    </source>
</evidence>